<evidence type="ECO:0000256" key="8">
    <source>
        <dbReference type="RuleBase" id="RU003827"/>
    </source>
</evidence>
<reference evidence="9" key="1">
    <citation type="submission" date="2016-04" db="EMBL/GenBank/DDBJ databases">
        <authorList>
            <person name="Nguyen H.D."/>
            <person name="Kesanakurti P."/>
            <person name="Cullis J."/>
            <person name="Levesque C.A."/>
            <person name="Hambleton S."/>
        </authorList>
    </citation>
    <scope>NUCLEOTIDE SEQUENCE</scope>
    <source>
        <strain evidence="9">DAOMC 238032</strain>
    </source>
</reference>
<evidence type="ECO:0000256" key="4">
    <source>
        <dbReference type="ARBA" id="ARBA00022729"/>
    </source>
</evidence>
<comment type="similarity">
    <text evidence="2 8">Belongs to the EMP24/GP25L family.</text>
</comment>
<evidence type="ECO:0000313" key="10">
    <source>
        <dbReference type="Proteomes" id="UP000077671"/>
    </source>
</evidence>
<dbReference type="PANTHER" id="PTHR22811">
    <property type="entry name" value="TRANSMEMBRANE EMP24 DOMAIN-CONTAINING PROTEIN"/>
    <property type="match status" value="1"/>
</dbReference>
<dbReference type="Pfam" id="PF01105">
    <property type="entry name" value="EMP24_GP25L"/>
    <property type="match status" value="1"/>
</dbReference>
<dbReference type="InterPro" id="IPR036598">
    <property type="entry name" value="GOLD_dom_sf"/>
</dbReference>
<dbReference type="Proteomes" id="UP000077671">
    <property type="component" value="Unassembled WGS sequence"/>
</dbReference>
<dbReference type="InterPro" id="IPR015720">
    <property type="entry name" value="Emp24-like"/>
</dbReference>
<comment type="caution">
    <text evidence="9">The sequence shown here is derived from an EMBL/GenBank/DDBJ whole genome shotgun (WGS) entry which is preliminary data.</text>
</comment>
<evidence type="ECO:0000256" key="7">
    <source>
        <dbReference type="ARBA" id="ARBA00037847"/>
    </source>
</evidence>
<reference evidence="9" key="2">
    <citation type="journal article" date="2019" name="IMA Fungus">
        <title>Genome sequencing and comparison of five Tilletia species to identify candidate genes for the detection of regulated species infecting wheat.</title>
        <authorList>
            <person name="Nguyen H.D.T."/>
            <person name="Sultana T."/>
            <person name="Kesanakurti P."/>
            <person name="Hambleton S."/>
        </authorList>
    </citation>
    <scope>NUCLEOTIDE SEQUENCE</scope>
    <source>
        <strain evidence="9">DAOMC 238032</strain>
    </source>
</reference>
<evidence type="ECO:0000256" key="2">
    <source>
        <dbReference type="ARBA" id="ARBA00007104"/>
    </source>
</evidence>
<keyword evidence="6" id="KW-0472">Membrane</keyword>
<protein>
    <submittedName>
        <fullName evidence="9">Uncharacterized protein</fullName>
    </submittedName>
</protein>
<dbReference type="GO" id="GO:0012505">
    <property type="term" value="C:endomembrane system"/>
    <property type="evidence" value="ECO:0007669"/>
    <property type="project" value="UniProtKB-SubCell"/>
</dbReference>
<dbReference type="PROSITE" id="PS50866">
    <property type="entry name" value="GOLD"/>
    <property type="match status" value="1"/>
</dbReference>
<dbReference type="SMART" id="SM01190">
    <property type="entry name" value="EMP24_GP25L"/>
    <property type="match status" value="1"/>
</dbReference>
<proteinExistence type="inferred from homology"/>
<evidence type="ECO:0000256" key="6">
    <source>
        <dbReference type="ARBA" id="ARBA00023136"/>
    </source>
</evidence>
<name>A0A177VD29_9BASI</name>
<gene>
    <name evidence="9" type="ORF">A4X03_0g1548</name>
</gene>
<dbReference type="InterPro" id="IPR009038">
    <property type="entry name" value="GOLD_dom"/>
</dbReference>
<dbReference type="SUPFAM" id="SSF101576">
    <property type="entry name" value="Supernatant protein factor (SPF), C-terminal domain"/>
    <property type="match status" value="1"/>
</dbReference>
<evidence type="ECO:0000256" key="3">
    <source>
        <dbReference type="ARBA" id="ARBA00022692"/>
    </source>
</evidence>
<dbReference type="GO" id="GO:0016020">
    <property type="term" value="C:membrane"/>
    <property type="evidence" value="ECO:0007669"/>
    <property type="project" value="UniProtKB-SubCell"/>
</dbReference>
<dbReference type="EMBL" id="LWDD02000127">
    <property type="protein sequence ID" value="KAE8263619.1"/>
    <property type="molecule type" value="Genomic_DNA"/>
</dbReference>
<evidence type="ECO:0000313" key="9">
    <source>
        <dbReference type="EMBL" id="KAE8263619.1"/>
    </source>
</evidence>
<comment type="subcellular location">
    <subcellularLocation>
        <location evidence="7">Endomembrane system</location>
        <topology evidence="7">Single-pass membrane protein</topology>
    </subcellularLocation>
    <subcellularLocation>
        <location evidence="1 8">Membrane</location>
        <topology evidence="1 8">Single-pass type I membrane protein</topology>
    </subcellularLocation>
</comment>
<keyword evidence="4" id="KW-0732">Signal</keyword>
<accession>A0A177VD29</accession>
<organism evidence="9 10">
    <name type="scientific">Tilletia caries</name>
    <name type="common">wheat bunt fungus</name>
    <dbReference type="NCBI Taxonomy" id="13290"/>
    <lineage>
        <taxon>Eukaryota</taxon>
        <taxon>Fungi</taxon>
        <taxon>Dikarya</taxon>
        <taxon>Basidiomycota</taxon>
        <taxon>Ustilaginomycotina</taxon>
        <taxon>Exobasidiomycetes</taxon>
        <taxon>Tilletiales</taxon>
        <taxon>Tilletiaceae</taxon>
        <taxon>Tilletia</taxon>
    </lineage>
</organism>
<evidence type="ECO:0000256" key="5">
    <source>
        <dbReference type="ARBA" id="ARBA00022989"/>
    </source>
</evidence>
<sequence>MSSPSRRQQPAPAPASRPLPLFVLLASTVLLLLTFSPDRASAAALTTIVQPQEKVCYHAWVDKEGEKVGFYFAVQSASPEVDYSIEGPHGKQIMSGLRERQLDIVFTGNDVGEYTFCFENDHSHFAEKMIDFDITVESEPRLELPISKAKELAEHSAPLQEGIMTIDARLNAIHRTQRYFRTRENRNFDTVVSTQRKIFWYSVIESLVIIGISVAQVFVVRHLFEKGSTKRYRV</sequence>
<evidence type="ECO:0000256" key="1">
    <source>
        <dbReference type="ARBA" id="ARBA00004479"/>
    </source>
</evidence>
<keyword evidence="3 8" id="KW-0812">Transmembrane</keyword>
<dbReference type="AlphaFoldDB" id="A0A177VD29"/>
<keyword evidence="5" id="KW-1133">Transmembrane helix</keyword>